<sequence>MSLNISVGVKTPPDITILIVSSTLRSVATESDSGTITKNPDVGTGAVGM</sequence>
<proteinExistence type="predicted"/>
<name>A0A382CJB0_9ZZZZ</name>
<gene>
    <name evidence="1" type="ORF">METZ01_LOCUS179014</name>
</gene>
<accession>A0A382CJB0</accession>
<dbReference type="AlphaFoldDB" id="A0A382CJB0"/>
<evidence type="ECO:0000313" key="1">
    <source>
        <dbReference type="EMBL" id="SVB26160.1"/>
    </source>
</evidence>
<organism evidence="1">
    <name type="scientific">marine metagenome</name>
    <dbReference type="NCBI Taxonomy" id="408172"/>
    <lineage>
        <taxon>unclassified sequences</taxon>
        <taxon>metagenomes</taxon>
        <taxon>ecological metagenomes</taxon>
    </lineage>
</organism>
<protein>
    <submittedName>
        <fullName evidence="1">Uncharacterized protein</fullName>
    </submittedName>
</protein>
<reference evidence="1" key="1">
    <citation type="submission" date="2018-05" db="EMBL/GenBank/DDBJ databases">
        <authorList>
            <person name="Lanie J.A."/>
            <person name="Ng W.-L."/>
            <person name="Kazmierczak K.M."/>
            <person name="Andrzejewski T.M."/>
            <person name="Davidsen T.M."/>
            <person name="Wayne K.J."/>
            <person name="Tettelin H."/>
            <person name="Glass J.I."/>
            <person name="Rusch D."/>
            <person name="Podicherti R."/>
            <person name="Tsui H.-C.T."/>
            <person name="Winkler M.E."/>
        </authorList>
    </citation>
    <scope>NUCLEOTIDE SEQUENCE</scope>
</reference>
<dbReference type="EMBL" id="UINC01034781">
    <property type="protein sequence ID" value="SVB26160.1"/>
    <property type="molecule type" value="Genomic_DNA"/>
</dbReference>